<accession>A0A9P6WD29</accession>
<comment type="caution">
    <text evidence="5">The sequence shown here is derived from an EMBL/GenBank/DDBJ whole genome shotgun (WGS) entry which is preliminary data.</text>
</comment>
<dbReference type="InterPro" id="IPR029021">
    <property type="entry name" value="Prot-tyrosine_phosphatase-like"/>
</dbReference>
<dbReference type="PROSITE" id="PS00383">
    <property type="entry name" value="TYR_PHOSPHATASE_1"/>
    <property type="match status" value="1"/>
</dbReference>
<evidence type="ECO:0000256" key="3">
    <source>
        <dbReference type="PIRSR" id="PIRSR630564-2"/>
    </source>
</evidence>
<dbReference type="GO" id="GO:0005737">
    <property type="term" value="C:cytoplasm"/>
    <property type="evidence" value="ECO:0007669"/>
    <property type="project" value="TreeGrafter"/>
</dbReference>
<evidence type="ECO:0000256" key="1">
    <source>
        <dbReference type="ARBA" id="ARBA00007471"/>
    </source>
</evidence>
<dbReference type="GO" id="GO:0046856">
    <property type="term" value="P:phosphatidylinositol dephosphorylation"/>
    <property type="evidence" value="ECO:0007669"/>
    <property type="project" value="TreeGrafter"/>
</dbReference>
<dbReference type="InterPro" id="IPR011993">
    <property type="entry name" value="PH-like_dom_sf"/>
</dbReference>
<dbReference type="InterPro" id="IPR016130">
    <property type="entry name" value="Tyr_Pase_AS"/>
</dbReference>
<dbReference type="InterPro" id="IPR030564">
    <property type="entry name" value="Myotubularin"/>
</dbReference>
<feature type="active site" description="Phosphocysteine intermediate" evidence="2">
    <location>
        <position position="387"/>
    </location>
</feature>
<feature type="binding site" evidence="3">
    <location>
        <begin position="387"/>
        <end position="393"/>
    </location>
    <ligand>
        <name>substrate</name>
    </ligand>
</feature>
<dbReference type="SUPFAM" id="SSF50729">
    <property type="entry name" value="PH domain-like"/>
    <property type="match status" value="1"/>
</dbReference>
<dbReference type="GO" id="GO:0016020">
    <property type="term" value="C:membrane"/>
    <property type="evidence" value="ECO:0007669"/>
    <property type="project" value="TreeGrafter"/>
</dbReference>
<evidence type="ECO:0000313" key="5">
    <source>
        <dbReference type="EMBL" id="KAG0669071.1"/>
    </source>
</evidence>
<dbReference type="PROSITE" id="PS51339">
    <property type="entry name" value="PPASE_MYOTUBULARIN"/>
    <property type="match status" value="1"/>
</dbReference>
<dbReference type="Gene3D" id="2.30.29.30">
    <property type="entry name" value="Pleckstrin-homology domain (PH domain)/Phosphotyrosine-binding domain (PTB)"/>
    <property type="match status" value="1"/>
</dbReference>
<evidence type="ECO:0000256" key="2">
    <source>
        <dbReference type="PIRSR" id="PIRSR630564-1"/>
    </source>
</evidence>
<dbReference type="Proteomes" id="UP000750334">
    <property type="component" value="Unassembled WGS sequence"/>
</dbReference>
<name>A0A9P6WD29_MAUEX</name>
<dbReference type="InterPro" id="IPR048994">
    <property type="entry name" value="PH-GRAM_MTMR6-9"/>
</dbReference>
<protein>
    <recommendedName>
        <fullName evidence="4">Myotubularin phosphatase domain-containing protein</fullName>
    </recommendedName>
</protein>
<feature type="binding site" evidence="3">
    <location>
        <begin position="322"/>
        <end position="323"/>
    </location>
    <ligand>
        <name>substrate</name>
    </ligand>
</feature>
<dbReference type="PANTHER" id="PTHR10807:SF128">
    <property type="entry name" value="PHOSPHATIDYLINOSITOL-3,5-BISPHOSPHATE 3-PHOSPHATASE"/>
    <property type="match status" value="1"/>
</dbReference>
<evidence type="ECO:0000259" key="4">
    <source>
        <dbReference type="PROSITE" id="PS51339"/>
    </source>
</evidence>
<dbReference type="Pfam" id="PF06602">
    <property type="entry name" value="Myotub-related"/>
    <property type="match status" value="1"/>
</dbReference>
<dbReference type="InterPro" id="IPR010569">
    <property type="entry name" value="Myotubularin-like_Pase_dom"/>
</dbReference>
<keyword evidence="6" id="KW-1185">Reference proteome</keyword>
<dbReference type="GO" id="GO:0004438">
    <property type="term" value="F:phosphatidylinositol-3-phosphate phosphatase activity"/>
    <property type="evidence" value="ECO:0007669"/>
    <property type="project" value="TreeGrafter"/>
</dbReference>
<evidence type="ECO:0000313" key="6">
    <source>
        <dbReference type="Proteomes" id="UP000750334"/>
    </source>
</evidence>
<dbReference type="PANTHER" id="PTHR10807">
    <property type="entry name" value="MYOTUBULARIN-RELATED"/>
    <property type="match status" value="1"/>
</dbReference>
<comment type="similarity">
    <text evidence="1">Belongs to the protein-tyrosine phosphatase family. Non-receptor class myotubularin subfamily.</text>
</comment>
<dbReference type="Pfam" id="PF21098">
    <property type="entry name" value="PH-GRAM_MTMR6-like"/>
    <property type="match status" value="1"/>
</dbReference>
<dbReference type="OrthoDB" id="271628at2759"/>
<dbReference type="SUPFAM" id="SSF52799">
    <property type="entry name" value="(Phosphotyrosine protein) phosphatases II"/>
    <property type="match status" value="1"/>
</dbReference>
<gene>
    <name evidence="5" type="ORF">C6P45_004143</name>
</gene>
<sequence length="669" mass="77681">MEYIKITKIDNVILYKKGTPIIGTLHLTTHHLIFTSNDLNKEFWVPYPLISSVFKNQGSVLLSRYKDLDDWIHHQLPYSLTRKQSQLQKKIINWYTNIDLWSIINIKFITKDYTVFSIDFPIVPDPQINLGNDAYESIMNLTLCNSIEQLYAFLYTPNDLEMSLKDTSYQLYDLIKEFDRQGLNLQSQDCSWRITTINKDYKLTPTYPNKLIVPKSIPDTLLNHCSKYRSKGRFPTLSYYYKRHGNSITRSSQPMPGITKQRSIQDEKLISTIFGINKHNIIVDARPLTNAIAQVALGGGTELMENYNFNQSTKRLFLGIDNIHVMSETNNSLIDNFLIDSDIFPDLSLKINGKFQNWIKYNKLILSSVDKLSKEMIFNKANILVHCSDGWDRTTQIISLVQLCIDPYFRTFKGFMVLIEKDWVCFGHKFRERSNHFSATDCFHDNTTSIFNTQLTLNDNPFTKLRSSKINNFEQNITNQPSATPKSAKSQNVSKSSKFASPIFQQFIDCVFQLQQQNPENFEFNERFLRRLVYHVYACQYGTFLFNSQMEATQHDSGHKTRSVWDHFISKKSLFINKNYNSQNEQTPDEDWISPDLSEVKWWAQLYGRKSEEMETLTEEKGTTIKAAQNGDVTTNGLVESTKELFSFFSLDGFKNYRTSTSQNTSSEA</sequence>
<reference evidence="5 6" key="1">
    <citation type="submission" date="2020-11" db="EMBL/GenBank/DDBJ databases">
        <title>Kefir isolates.</title>
        <authorList>
            <person name="Marcisauskas S."/>
            <person name="Kim Y."/>
            <person name="Blasche S."/>
        </authorList>
    </citation>
    <scope>NUCLEOTIDE SEQUENCE [LARGE SCALE GENOMIC DNA]</scope>
    <source>
        <strain evidence="5 6">OG2</strain>
    </source>
</reference>
<dbReference type="AlphaFoldDB" id="A0A9P6WD29"/>
<proteinExistence type="inferred from homology"/>
<feature type="domain" description="Myotubularin phosphatase" evidence="4">
    <location>
        <begin position="168"/>
        <end position="607"/>
    </location>
</feature>
<organism evidence="5 6">
    <name type="scientific">Maudiozyma exigua</name>
    <name type="common">Yeast</name>
    <name type="synonym">Kazachstania exigua</name>
    <dbReference type="NCBI Taxonomy" id="34358"/>
    <lineage>
        <taxon>Eukaryota</taxon>
        <taxon>Fungi</taxon>
        <taxon>Dikarya</taxon>
        <taxon>Ascomycota</taxon>
        <taxon>Saccharomycotina</taxon>
        <taxon>Saccharomycetes</taxon>
        <taxon>Saccharomycetales</taxon>
        <taxon>Saccharomycetaceae</taxon>
        <taxon>Maudiozyma</taxon>
    </lineage>
</organism>
<dbReference type="EMBL" id="PUHR01000050">
    <property type="protein sequence ID" value="KAG0669071.1"/>
    <property type="molecule type" value="Genomic_DNA"/>
</dbReference>